<keyword evidence="10" id="KW-1015">Disulfide bond</keyword>
<dbReference type="SUPFAM" id="SSF57016">
    <property type="entry name" value="Plant lectins/antimicrobial peptides"/>
    <property type="match status" value="1"/>
</dbReference>
<dbReference type="InterPro" id="IPR036861">
    <property type="entry name" value="Endochitinase-like_sf"/>
</dbReference>
<evidence type="ECO:0000256" key="5">
    <source>
        <dbReference type="ARBA" id="ARBA00022801"/>
    </source>
</evidence>
<feature type="disulfide bond" evidence="10">
    <location>
        <begin position="105"/>
        <end position="109"/>
    </location>
</feature>
<dbReference type="Pfam" id="PF00187">
    <property type="entry name" value="Chitin_bind_1"/>
    <property type="match status" value="1"/>
</dbReference>
<dbReference type="GO" id="GO:0009986">
    <property type="term" value="C:cell surface"/>
    <property type="evidence" value="ECO:0007669"/>
    <property type="project" value="TreeGrafter"/>
</dbReference>
<dbReference type="GO" id="GO:0004338">
    <property type="term" value="F:glucan exo-1,3-beta-glucosidase activity"/>
    <property type="evidence" value="ECO:0007669"/>
    <property type="project" value="TreeGrafter"/>
</dbReference>
<dbReference type="PROSITE" id="PS00026">
    <property type="entry name" value="CHIT_BIND_I_1"/>
    <property type="match status" value="1"/>
</dbReference>
<evidence type="ECO:0000256" key="10">
    <source>
        <dbReference type="PROSITE-ProRule" id="PRU00261"/>
    </source>
</evidence>
<sequence length="244" mass="26507">MPHRRSGAPYGMRKSEFSDHFRITDKDLSSDSLLLTRSLWRRIHHKTRQRGTFDTIMAKGTSGLLLIAAISCAVVFAQNCGCSSDLCCSQWGYCGTGDAFCGAGCQQNCGDNNGGNNGGDGGGDCAKNKLDAVMSGSSKPKGVNLGSWFVLENWMSGGPWQAGNCDPSSAVGQYLLEQCLNQQGSRQSILDNHWNTFITENDFQKMSAAGINFVRLPVGWWQIYDDYGGSGNVQPYIAPNDYQS</sequence>
<feature type="disulfide bond" evidence="10">
    <location>
        <begin position="82"/>
        <end position="94"/>
    </location>
</feature>
<dbReference type="Gene3D" id="3.30.60.10">
    <property type="entry name" value="Endochitinase-like"/>
    <property type="match status" value="1"/>
</dbReference>
<feature type="disulfide bond" evidence="10">
    <location>
        <begin position="87"/>
        <end position="101"/>
    </location>
</feature>
<dbReference type="InterPro" id="IPR017853">
    <property type="entry name" value="GH"/>
</dbReference>
<evidence type="ECO:0000256" key="3">
    <source>
        <dbReference type="ARBA" id="ARBA00022669"/>
    </source>
</evidence>
<evidence type="ECO:0000259" key="11">
    <source>
        <dbReference type="PROSITE" id="PS50941"/>
    </source>
</evidence>
<dbReference type="PROSITE" id="PS50941">
    <property type="entry name" value="CHIT_BIND_I_2"/>
    <property type="match status" value="1"/>
</dbReference>
<gene>
    <name evidence="12" type="ORF">PROFUN_10945</name>
</gene>
<dbReference type="InterPro" id="IPR018371">
    <property type="entry name" value="Chitin-binding_1_CS"/>
</dbReference>
<evidence type="ECO:0000313" key="13">
    <source>
        <dbReference type="Proteomes" id="UP000241769"/>
    </source>
</evidence>
<organism evidence="12 13">
    <name type="scientific">Planoprotostelium fungivorum</name>
    <dbReference type="NCBI Taxonomy" id="1890364"/>
    <lineage>
        <taxon>Eukaryota</taxon>
        <taxon>Amoebozoa</taxon>
        <taxon>Evosea</taxon>
        <taxon>Variosea</taxon>
        <taxon>Cavosteliida</taxon>
        <taxon>Cavosteliaceae</taxon>
        <taxon>Planoprotostelium</taxon>
    </lineage>
</organism>
<dbReference type="SUPFAM" id="SSF51445">
    <property type="entry name" value="(Trans)glycosidases"/>
    <property type="match status" value="1"/>
</dbReference>
<dbReference type="InterPro" id="IPR001002">
    <property type="entry name" value="Chitin-bd_1"/>
</dbReference>
<evidence type="ECO:0000256" key="4">
    <source>
        <dbReference type="ARBA" id="ARBA00022729"/>
    </source>
</evidence>
<comment type="caution">
    <text evidence="12">The sequence shown here is derived from an EMBL/GenBank/DDBJ whole genome shotgun (WGS) entry which is preliminary data.</text>
</comment>
<feature type="domain" description="Chitin-binding type-1" evidence="11">
    <location>
        <begin position="77"/>
        <end position="111"/>
    </location>
</feature>
<dbReference type="GO" id="GO:0008061">
    <property type="term" value="F:chitin binding"/>
    <property type="evidence" value="ECO:0007669"/>
    <property type="project" value="UniProtKB-UniRule"/>
</dbReference>
<proteinExistence type="predicted"/>
<comment type="caution">
    <text evidence="10">Lacks conserved residue(s) required for the propagation of feature annotation.</text>
</comment>
<keyword evidence="6" id="KW-0325">Glycoprotein</keyword>
<keyword evidence="13" id="KW-1185">Reference proteome</keyword>
<dbReference type="AlphaFoldDB" id="A0A2P6NC32"/>
<accession>A0A2P6NC32</accession>
<evidence type="ECO:0000256" key="1">
    <source>
        <dbReference type="ARBA" id="ARBA00004613"/>
    </source>
</evidence>
<name>A0A2P6NC32_9EUKA</name>
<dbReference type="SMART" id="SM00270">
    <property type="entry name" value="ChtBD1"/>
    <property type="match status" value="1"/>
</dbReference>
<keyword evidence="5 12" id="KW-0378">Hydrolase</keyword>
<dbReference type="CDD" id="cd00035">
    <property type="entry name" value="ChtBD1"/>
    <property type="match status" value="1"/>
</dbReference>
<keyword evidence="8" id="KW-0326">Glycosidase</keyword>
<dbReference type="PANTHER" id="PTHR31297:SF39">
    <property type="entry name" value="GLUCAN ENDO-1,6-BETA-GLUCOSIDASE B"/>
    <property type="match status" value="1"/>
</dbReference>
<dbReference type="Gene3D" id="3.20.20.80">
    <property type="entry name" value="Glycosidases"/>
    <property type="match status" value="1"/>
</dbReference>
<evidence type="ECO:0000313" key="12">
    <source>
        <dbReference type="EMBL" id="PRP81505.1"/>
    </source>
</evidence>
<comment type="subcellular location">
    <subcellularLocation>
        <location evidence="1">Secreted</location>
    </subcellularLocation>
</comment>
<evidence type="ECO:0000256" key="2">
    <source>
        <dbReference type="ARBA" id="ARBA00022525"/>
    </source>
</evidence>
<evidence type="ECO:0000256" key="7">
    <source>
        <dbReference type="ARBA" id="ARBA00023277"/>
    </source>
</evidence>
<dbReference type="InParanoid" id="A0A2P6NC32"/>
<dbReference type="Proteomes" id="UP000241769">
    <property type="component" value="Unassembled WGS sequence"/>
</dbReference>
<keyword evidence="7" id="KW-0119">Carbohydrate metabolism</keyword>
<keyword evidence="3 10" id="KW-0147">Chitin-binding</keyword>
<reference evidence="12 13" key="1">
    <citation type="journal article" date="2018" name="Genome Biol. Evol.">
        <title>Multiple Roots of Fruiting Body Formation in Amoebozoa.</title>
        <authorList>
            <person name="Hillmann F."/>
            <person name="Forbes G."/>
            <person name="Novohradska S."/>
            <person name="Ferling I."/>
            <person name="Riege K."/>
            <person name="Groth M."/>
            <person name="Westermann M."/>
            <person name="Marz M."/>
            <person name="Spaller T."/>
            <person name="Winckler T."/>
            <person name="Schaap P."/>
            <person name="Glockner G."/>
        </authorList>
    </citation>
    <scope>NUCLEOTIDE SEQUENCE [LARGE SCALE GENOMIC DNA]</scope>
    <source>
        <strain evidence="12 13">Jena</strain>
    </source>
</reference>
<protein>
    <submittedName>
        <fullName evidence="12">Glycoside hydrolase family 5 protein</fullName>
    </submittedName>
</protein>
<dbReference type="GO" id="GO:0009251">
    <property type="term" value="P:glucan catabolic process"/>
    <property type="evidence" value="ECO:0007669"/>
    <property type="project" value="TreeGrafter"/>
</dbReference>
<evidence type="ECO:0000256" key="9">
    <source>
        <dbReference type="ARBA" id="ARBA00023326"/>
    </source>
</evidence>
<feature type="non-terminal residue" evidence="12">
    <location>
        <position position="244"/>
    </location>
</feature>
<dbReference type="PANTHER" id="PTHR31297">
    <property type="entry name" value="GLUCAN ENDO-1,6-BETA-GLUCOSIDASE B"/>
    <property type="match status" value="1"/>
</dbReference>
<keyword evidence="4" id="KW-0732">Signal</keyword>
<dbReference type="InterPro" id="IPR050386">
    <property type="entry name" value="Glycosyl_hydrolase_5"/>
</dbReference>
<evidence type="ECO:0000256" key="8">
    <source>
        <dbReference type="ARBA" id="ARBA00023295"/>
    </source>
</evidence>
<dbReference type="GO" id="GO:0005576">
    <property type="term" value="C:extracellular region"/>
    <property type="evidence" value="ECO:0007669"/>
    <property type="project" value="UniProtKB-SubCell"/>
</dbReference>
<dbReference type="EMBL" id="MDYQ01000123">
    <property type="protein sequence ID" value="PRP81505.1"/>
    <property type="molecule type" value="Genomic_DNA"/>
</dbReference>
<keyword evidence="9" id="KW-0624">Polysaccharide degradation</keyword>
<keyword evidence="2" id="KW-0964">Secreted</keyword>
<dbReference type="OrthoDB" id="62120at2759"/>
<evidence type="ECO:0000256" key="6">
    <source>
        <dbReference type="ARBA" id="ARBA00023180"/>
    </source>
</evidence>